<dbReference type="AlphaFoldDB" id="I0H375"/>
<feature type="domain" description="DUF6817" evidence="1">
    <location>
        <begin position="10"/>
        <end position="94"/>
    </location>
</feature>
<dbReference type="eggNOG" id="COG2267">
    <property type="taxonomic scope" value="Bacteria"/>
</dbReference>
<reference evidence="2 3" key="1">
    <citation type="submission" date="2012-02" db="EMBL/GenBank/DDBJ databases">
        <title>Complete genome sequence of Actinoplanes missouriensis 431 (= NBRC 102363).</title>
        <authorList>
            <person name="Ohnishi Y."/>
            <person name="Ishikawa J."/>
            <person name="Sekine M."/>
            <person name="Hosoyama A."/>
            <person name="Harada T."/>
            <person name="Narita H."/>
            <person name="Hata T."/>
            <person name="Konno Y."/>
            <person name="Tutikane K."/>
            <person name="Fujita N."/>
            <person name="Horinouchi S."/>
            <person name="Hayakawa M."/>
        </authorList>
    </citation>
    <scope>NUCLEOTIDE SEQUENCE [LARGE SCALE GENOMIC DNA]</scope>
    <source>
        <strain evidence="3">ATCC 14538 / DSM 43046 / CBS 188.64 / JCM 3121 / NBRC 102363 / NCIMB 12654 / NRRL B-3342 / UNCC 431</strain>
    </source>
</reference>
<dbReference type="EMBL" id="AP012319">
    <property type="protein sequence ID" value="BAL87462.1"/>
    <property type="molecule type" value="Genomic_DNA"/>
</dbReference>
<dbReference type="STRING" id="512565.AMIS_22420"/>
<protein>
    <recommendedName>
        <fullName evidence="1">DUF6817 domain-containing protein</fullName>
    </recommendedName>
</protein>
<evidence type="ECO:0000259" key="1">
    <source>
        <dbReference type="Pfam" id="PF20680"/>
    </source>
</evidence>
<proteinExistence type="predicted"/>
<evidence type="ECO:0000313" key="2">
    <source>
        <dbReference type="EMBL" id="BAL87462.1"/>
    </source>
</evidence>
<dbReference type="OrthoDB" id="333547at2"/>
<accession>I0H375</accession>
<dbReference type="InterPro" id="IPR049202">
    <property type="entry name" value="DUF6817"/>
</dbReference>
<gene>
    <name evidence="2" type="ordered locus">AMIS_22420</name>
</gene>
<dbReference type="RefSeq" id="WP_014442357.1">
    <property type="nucleotide sequence ID" value="NC_017093.1"/>
</dbReference>
<keyword evidence="3" id="KW-1185">Reference proteome</keyword>
<evidence type="ECO:0000313" key="3">
    <source>
        <dbReference type="Proteomes" id="UP000007882"/>
    </source>
</evidence>
<dbReference type="PATRIC" id="fig|512565.3.peg.2239"/>
<organism evidence="2 3">
    <name type="scientific">Actinoplanes missouriensis (strain ATCC 14538 / DSM 43046 / CBS 188.64 / JCM 3121 / NBRC 102363 / NCIMB 12654 / NRRL B-3342 / UNCC 431)</name>
    <dbReference type="NCBI Taxonomy" id="512565"/>
    <lineage>
        <taxon>Bacteria</taxon>
        <taxon>Bacillati</taxon>
        <taxon>Actinomycetota</taxon>
        <taxon>Actinomycetes</taxon>
        <taxon>Micromonosporales</taxon>
        <taxon>Micromonosporaceae</taxon>
        <taxon>Actinoplanes</taxon>
    </lineage>
</organism>
<name>I0H375_ACTM4</name>
<sequence length="178" mass="20188">MSDDVDVRAWLQERGTDTVRHPGGTLYQHLCRVSEHLSEVGHRPEVQAAGLTHAAYGTDGFDLALLFWQQRDELRGLVGDEAEELVYLYGSCDRDRTWLTLPRAGEVTDRFTGTVRTLEADRLTEFVDLSLVNELDVLHQNPGILERNRAYFTALFTAWEPVVSEPLVKEIHNVLGRV</sequence>
<dbReference type="HOGENOM" id="CLU_113685_0_0_11"/>
<dbReference type="Pfam" id="PF20680">
    <property type="entry name" value="DUF6817"/>
    <property type="match status" value="1"/>
</dbReference>
<dbReference type="Proteomes" id="UP000007882">
    <property type="component" value="Chromosome"/>
</dbReference>
<dbReference type="KEGG" id="ams:AMIS_22420"/>